<evidence type="ECO:0000313" key="2">
    <source>
        <dbReference type="Proteomes" id="UP000288168"/>
    </source>
</evidence>
<dbReference type="AlphaFoldDB" id="A0A428PBN8"/>
<reference evidence="1 2" key="1">
    <citation type="submission" date="2017-06" db="EMBL/GenBank/DDBJ databases">
        <title>Comparative genomic analysis of Ambrosia Fusariam Clade fungi.</title>
        <authorList>
            <person name="Stajich J.E."/>
            <person name="Carrillo J."/>
            <person name="Kijimoto T."/>
            <person name="Eskalen A."/>
            <person name="O'Donnell K."/>
            <person name="Kasson M."/>
        </authorList>
    </citation>
    <scope>NUCLEOTIDE SEQUENCE [LARGE SCALE GENOMIC DNA]</scope>
    <source>
        <strain evidence="1 2">NRRL62584</strain>
    </source>
</reference>
<name>A0A428PBN8_9HYPO</name>
<comment type="caution">
    <text evidence="1">The sequence shown here is derived from an EMBL/GenBank/DDBJ whole genome shotgun (WGS) entry which is preliminary data.</text>
</comment>
<dbReference type="Proteomes" id="UP000288168">
    <property type="component" value="Unassembled WGS sequence"/>
</dbReference>
<organism evidence="1 2">
    <name type="scientific">Fusarium duplospermum</name>
    <dbReference type="NCBI Taxonomy" id="1325734"/>
    <lineage>
        <taxon>Eukaryota</taxon>
        <taxon>Fungi</taxon>
        <taxon>Dikarya</taxon>
        <taxon>Ascomycota</taxon>
        <taxon>Pezizomycotina</taxon>
        <taxon>Sordariomycetes</taxon>
        <taxon>Hypocreomycetidae</taxon>
        <taxon>Hypocreales</taxon>
        <taxon>Nectriaceae</taxon>
        <taxon>Fusarium</taxon>
        <taxon>Fusarium solani species complex</taxon>
    </lineage>
</organism>
<proteinExistence type="predicted"/>
<keyword evidence="2" id="KW-1185">Reference proteome</keyword>
<dbReference type="EMBL" id="NKCI01000163">
    <property type="protein sequence ID" value="RSL50447.1"/>
    <property type="molecule type" value="Genomic_DNA"/>
</dbReference>
<sequence>MVMWSPQGASWTKHCAPSSSPASLIPLTLGLPSCRFPFVYDSGELTLVELCRIYELAIGVRTALLSIIRPPT</sequence>
<protein>
    <submittedName>
        <fullName evidence="1">Uncharacterized protein</fullName>
    </submittedName>
</protein>
<accession>A0A428PBN8</accession>
<evidence type="ECO:0000313" key="1">
    <source>
        <dbReference type="EMBL" id="RSL50447.1"/>
    </source>
</evidence>
<gene>
    <name evidence="1" type="ORF">CEP54_011913</name>
</gene>
<dbReference type="OrthoDB" id="10538124at2759"/>